<evidence type="ECO:0000256" key="4">
    <source>
        <dbReference type="ARBA" id="ARBA00022912"/>
    </source>
</evidence>
<dbReference type="PANTHER" id="PTHR10159">
    <property type="entry name" value="DUAL SPECIFICITY PROTEIN PHOSPHATASE"/>
    <property type="match status" value="1"/>
</dbReference>
<feature type="domain" description="Tyrosine-protein phosphatase" evidence="6">
    <location>
        <begin position="28"/>
        <end position="209"/>
    </location>
</feature>
<dbReference type="Pfam" id="PF00782">
    <property type="entry name" value="DSPc"/>
    <property type="match status" value="1"/>
</dbReference>
<feature type="region of interest" description="Disordered" evidence="5">
    <location>
        <begin position="377"/>
        <end position="396"/>
    </location>
</feature>
<keyword evidence="4" id="KW-0904">Protein phosphatase</keyword>
<feature type="compositionally biased region" description="Low complexity" evidence="5">
    <location>
        <begin position="651"/>
        <end position="680"/>
    </location>
</feature>
<feature type="region of interest" description="Disordered" evidence="5">
    <location>
        <begin position="651"/>
        <end position="687"/>
    </location>
</feature>
<dbReference type="InterPro" id="IPR029021">
    <property type="entry name" value="Prot-tyrosine_phosphatase-like"/>
</dbReference>
<dbReference type="EC" id="3.1.3.48" evidence="2"/>
<evidence type="ECO:0000259" key="7">
    <source>
        <dbReference type="PROSITE" id="PS50056"/>
    </source>
</evidence>
<dbReference type="GO" id="GO:0005737">
    <property type="term" value="C:cytoplasm"/>
    <property type="evidence" value="ECO:0007669"/>
    <property type="project" value="TreeGrafter"/>
</dbReference>
<evidence type="ECO:0000256" key="5">
    <source>
        <dbReference type="SAM" id="MobiDB-lite"/>
    </source>
</evidence>
<feature type="compositionally biased region" description="Basic and acidic residues" evidence="5">
    <location>
        <begin position="525"/>
        <end position="535"/>
    </location>
</feature>
<evidence type="ECO:0000256" key="2">
    <source>
        <dbReference type="ARBA" id="ARBA00013064"/>
    </source>
</evidence>
<comment type="caution">
    <text evidence="8">The sequence shown here is derived from an EMBL/GenBank/DDBJ whole genome shotgun (WGS) entry which is preliminary data.</text>
</comment>
<feature type="region of interest" description="Disordered" evidence="5">
    <location>
        <begin position="1"/>
        <end position="28"/>
    </location>
</feature>
<dbReference type="InterPro" id="IPR000340">
    <property type="entry name" value="Dual-sp_phosphatase_cat-dom"/>
</dbReference>
<feature type="compositionally biased region" description="Low complexity" evidence="5">
    <location>
        <begin position="315"/>
        <end position="325"/>
    </location>
</feature>
<feature type="region of interest" description="Disordered" evidence="5">
    <location>
        <begin position="267"/>
        <end position="350"/>
    </location>
</feature>
<feature type="compositionally biased region" description="Polar residues" evidence="5">
    <location>
        <begin position="1"/>
        <end position="10"/>
    </location>
</feature>
<gene>
    <name evidence="8" type="ORF">BS47DRAFT_977675</name>
</gene>
<dbReference type="SMART" id="SM00195">
    <property type="entry name" value="DSPc"/>
    <property type="match status" value="1"/>
</dbReference>
<dbReference type="GO" id="GO:0017017">
    <property type="term" value="F:MAP kinase tyrosine/serine/threonine phosphatase activity"/>
    <property type="evidence" value="ECO:0007669"/>
    <property type="project" value="TreeGrafter"/>
</dbReference>
<dbReference type="GO" id="GO:0043409">
    <property type="term" value="P:negative regulation of MAPK cascade"/>
    <property type="evidence" value="ECO:0007669"/>
    <property type="project" value="TreeGrafter"/>
</dbReference>
<dbReference type="AlphaFoldDB" id="A0A9P6DW46"/>
<dbReference type="PROSITE" id="PS00383">
    <property type="entry name" value="TYR_PHOSPHATASE_1"/>
    <property type="match status" value="1"/>
</dbReference>
<dbReference type="GO" id="GO:0033550">
    <property type="term" value="F:MAP kinase tyrosine phosphatase activity"/>
    <property type="evidence" value="ECO:0007669"/>
    <property type="project" value="TreeGrafter"/>
</dbReference>
<evidence type="ECO:0000256" key="1">
    <source>
        <dbReference type="ARBA" id="ARBA00008601"/>
    </source>
</evidence>
<evidence type="ECO:0000313" key="8">
    <source>
        <dbReference type="EMBL" id="KAF9513338.1"/>
    </source>
</evidence>
<dbReference type="OrthoDB" id="2017893at2759"/>
<dbReference type="PANTHER" id="PTHR10159:SF519">
    <property type="entry name" value="DUAL SPECIFICITY PROTEIN PHOSPHATASE MPK3"/>
    <property type="match status" value="1"/>
</dbReference>
<accession>A0A9P6DW46</accession>
<keyword evidence="9" id="KW-1185">Reference proteome</keyword>
<name>A0A9P6DW46_9AGAM</name>
<feature type="region of interest" description="Disordered" evidence="5">
    <location>
        <begin position="209"/>
        <end position="251"/>
    </location>
</feature>
<evidence type="ECO:0000256" key="3">
    <source>
        <dbReference type="ARBA" id="ARBA00022801"/>
    </source>
</evidence>
<dbReference type="EMBL" id="MU128974">
    <property type="protein sequence ID" value="KAF9513338.1"/>
    <property type="molecule type" value="Genomic_DNA"/>
</dbReference>
<comment type="similarity">
    <text evidence="1">Belongs to the protein-tyrosine phosphatase family. Non-receptor class dual specificity subfamily.</text>
</comment>
<sequence>MSLPVTSSSKVGRRQIEDDAEGNPYENGPVEILPGVWLGAEENAQDWDSLTNNNIGGILNVAKEVILSFDRETPESTSGGDGEPLTMHFGKDYASGRPALSYLHLPWSHGQSDLVKQGFVDGMAFIDKYLAKSIGVLIHCQCGISRSATLAIAYVMRAAHAPHPPPQIASLKKGGMQSAYSYVKAKSQLVGPNMSLIYQLLEYERSLSPVPQASSESSGRSEEEEWTRQRLAMDEEDNMESSEKVGLNQTALERAEARELDQRMIERRDHMQRYPSRSSSASSVLPDSSVHGKGRFGNPITRPRGLSIGSDRTSRSSVVSDSLLEVNEESEYDETEYDEGSGHSRKSSVEIESADGDGIYLNLPALDRSARSPVILPTILPPRRKQGDVGVPPRTALKAGSFLDSSSYASVSRQTSATSLSSDPPEKNSFFPPPSTPATPSSFVVPFPRRRSPSPNFSLASSRNSRRVPNLHTVLDSVPSSPDLSETEIFPVGLTKRRPPPAELHLSIPQEDQSPRIEVCQDSDEVSHGSPDRKGRPPPLLIPVSPQQSNYAIVSSSDSGEESALSQASLVSSLAPHRAIPDDRRNRLRWQAPLYPPPSTSTNVAGSATPHQTLFIFPASPTWSRDPMTPAGGLNPTAPTPSTMLLTTTMTSPMSSKGSTRAISTSSLSSDASSLTTRSSASRKRVMALPSGVTPTLAAFRSSINGSKLRKGEWAGMPSTPTTATAHVEARGWMMGAGSPGSMDMPLPSWAGPIHSRPRHPY</sequence>
<feature type="compositionally biased region" description="Acidic residues" evidence="5">
    <location>
        <begin position="326"/>
        <end position="339"/>
    </location>
</feature>
<feature type="domain" description="Tyrosine specific protein phosphatases" evidence="7">
    <location>
        <begin position="117"/>
        <end position="156"/>
    </location>
</feature>
<dbReference type="Gene3D" id="3.90.190.10">
    <property type="entry name" value="Protein tyrosine phosphatase superfamily"/>
    <property type="match status" value="1"/>
</dbReference>
<proteinExistence type="inferred from homology"/>
<feature type="region of interest" description="Disordered" evidence="5">
    <location>
        <begin position="408"/>
        <end position="464"/>
    </location>
</feature>
<dbReference type="Proteomes" id="UP000886523">
    <property type="component" value="Unassembled WGS sequence"/>
</dbReference>
<feature type="compositionally biased region" description="Low complexity" evidence="5">
    <location>
        <begin position="276"/>
        <end position="289"/>
    </location>
</feature>
<feature type="compositionally biased region" description="Polar residues" evidence="5">
    <location>
        <begin position="408"/>
        <end position="422"/>
    </location>
</feature>
<feature type="compositionally biased region" description="Low complexity" evidence="5">
    <location>
        <begin position="438"/>
        <end position="458"/>
    </location>
</feature>
<dbReference type="InterPro" id="IPR000387">
    <property type="entry name" value="Tyr_Pase_dom"/>
</dbReference>
<evidence type="ECO:0000259" key="6">
    <source>
        <dbReference type="PROSITE" id="PS50054"/>
    </source>
</evidence>
<reference evidence="8" key="1">
    <citation type="journal article" date="2020" name="Nat. Commun.">
        <title>Large-scale genome sequencing of mycorrhizal fungi provides insights into the early evolution of symbiotic traits.</title>
        <authorList>
            <person name="Miyauchi S."/>
            <person name="Kiss E."/>
            <person name="Kuo A."/>
            <person name="Drula E."/>
            <person name="Kohler A."/>
            <person name="Sanchez-Garcia M."/>
            <person name="Morin E."/>
            <person name="Andreopoulos B."/>
            <person name="Barry K.W."/>
            <person name="Bonito G."/>
            <person name="Buee M."/>
            <person name="Carver A."/>
            <person name="Chen C."/>
            <person name="Cichocki N."/>
            <person name="Clum A."/>
            <person name="Culley D."/>
            <person name="Crous P.W."/>
            <person name="Fauchery L."/>
            <person name="Girlanda M."/>
            <person name="Hayes R.D."/>
            <person name="Keri Z."/>
            <person name="LaButti K."/>
            <person name="Lipzen A."/>
            <person name="Lombard V."/>
            <person name="Magnuson J."/>
            <person name="Maillard F."/>
            <person name="Murat C."/>
            <person name="Nolan M."/>
            <person name="Ohm R.A."/>
            <person name="Pangilinan J."/>
            <person name="Pereira M.F."/>
            <person name="Perotto S."/>
            <person name="Peter M."/>
            <person name="Pfister S."/>
            <person name="Riley R."/>
            <person name="Sitrit Y."/>
            <person name="Stielow J.B."/>
            <person name="Szollosi G."/>
            <person name="Zifcakova L."/>
            <person name="Stursova M."/>
            <person name="Spatafora J.W."/>
            <person name="Tedersoo L."/>
            <person name="Vaario L.M."/>
            <person name="Yamada A."/>
            <person name="Yan M."/>
            <person name="Wang P."/>
            <person name="Xu J."/>
            <person name="Bruns T."/>
            <person name="Baldrian P."/>
            <person name="Vilgalys R."/>
            <person name="Dunand C."/>
            <person name="Henrissat B."/>
            <person name="Grigoriev I.V."/>
            <person name="Hibbett D."/>
            <person name="Nagy L.G."/>
            <person name="Martin F.M."/>
        </authorList>
    </citation>
    <scope>NUCLEOTIDE SEQUENCE</scope>
    <source>
        <strain evidence="8">UP504</strain>
    </source>
</reference>
<dbReference type="PROSITE" id="PS50056">
    <property type="entry name" value="TYR_PHOSPHATASE_2"/>
    <property type="match status" value="1"/>
</dbReference>
<protein>
    <recommendedName>
        <fullName evidence="2">protein-tyrosine-phosphatase</fullName>
        <ecNumber evidence="2">3.1.3.48</ecNumber>
    </recommendedName>
</protein>
<organism evidence="8 9">
    <name type="scientific">Hydnum rufescens UP504</name>
    <dbReference type="NCBI Taxonomy" id="1448309"/>
    <lineage>
        <taxon>Eukaryota</taxon>
        <taxon>Fungi</taxon>
        <taxon>Dikarya</taxon>
        <taxon>Basidiomycota</taxon>
        <taxon>Agaricomycotina</taxon>
        <taxon>Agaricomycetes</taxon>
        <taxon>Cantharellales</taxon>
        <taxon>Hydnaceae</taxon>
        <taxon>Hydnum</taxon>
    </lineage>
</organism>
<keyword evidence="3" id="KW-0378">Hydrolase</keyword>
<dbReference type="GO" id="GO:0008330">
    <property type="term" value="F:protein tyrosine/threonine phosphatase activity"/>
    <property type="evidence" value="ECO:0007669"/>
    <property type="project" value="TreeGrafter"/>
</dbReference>
<dbReference type="InterPro" id="IPR020422">
    <property type="entry name" value="TYR_PHOSPHATASE_DUAL_dom"/>
</dbReference>
<feature type="region of interest" description="Disordered" evidence="5">
    <location>
        <begin position="494"/>
        <end position="547"/>
    </location>
</feature>
<evidence type="ECO:0000313" key="9">
    <source>
        <dbReference type="Proteomes" id="UP000886523"/>
    </source>
</evidence>
<dbReference type="SUPFAM" id="SSF52799">
    <property type="entry name" value="(Phosphotyrosine protein) phosphatases II"/>
    <property type="match status" value="1"/>
</dbReference>
<dbReference type="PROSITE" id="PS50054">
    <property type="entry name" value="TYR_PHOSPHATASE_DUAL"/>
    <property type="match status" value="1"/>
</dbReference>
<dbReference type="InterPro" id="IPR016130">
    <property type="entry name" value="Tyr_Pase_AS"/>
</dbReference>